<dbReference type="Pfam" id="PF00982">
    <property type="entry name" value="Glyco_transf_20"/>
    <property type="match status" value="1"/>
</dbReference>
<dbReference type="AlphaFoldDB" id="A0A448S3K9"/>
<dbReference type="GeneID" id="61764055"/>
<evidence type="ECO:0000313" key="4">
    <source>
        <dbReference type="EMBL" id="VEI62184.1"/>
    </source>
</evidence>
<dbReference type="Proteomes" id="UP000307968">
    <property type="component" value="Chromosome"/>
</dbReference>
<evidence type="ECO:0000313" key="2">
    <source>
        <dbReference type="EMBL" id="MBH1929888.1"/>
    </source>
</evidence>
<dbReference type="Proteomes" id="UP000281904">
    <property type="component" value="Chromosome"/>
</dbReference>
<comment type="similarity">
    <text evidence="1">Belongs to the glycosyltransferase 20 family.</text>
</comment>
<gene>
    <name evidence="4" type="primary">otsA</name>
    <name evidence="3" type="synonym">otsA_2</name>
    <name evidence="2" type="ORF">I5U13_09480</name>
    <name evidence="4" type="ORF">NCTC10036_00974</name>
    <name evidence="5" type="ORF">NCTC12971_00673</name>
    <name evidence="3" type="ORF">NCTC9419_03202</name>
</gene>
<dbReference type="EMBL" id="LR134493">
    <property type="protein sequence ID" value="VEI62184.1"/>
    <property type="molecule type" value="Genomic_DNA"/>
</dbReference>
<protein>
    <submittedName>
        <fullName evidence="4">Alpha,alpha-trehalose-phosphate synthase [UDP-forming]</fullName>
        <ecNumber evidence="4">2.4.1.15</ecNumber>
    </submittedName>
    <submittedName>
        <fullName evidence="2">Trehalose-6-phosphate synthase</fullName>
    </submittedName>
</protein>
<evidence type="ECO:0000313" key="8">
    <source>
        <dbReference type="Proteomes" id="UP000307968"/>
    </source>
</evidence>
<dbReference type="InterPro" id="IPR001830">
    <property type="entry name" value="Glyco_trans_20"/>
</dbReference>
<dbReference type="RefSeq" id="WP_015670751.1">
    <property type="nucleotide sequence ID" value="NZ_CAMIPJ010000002.1"/>
</dbReference>
<evidence type="ECO:0000256" key="1">
    <source>
        <dbReference type="ARBA" id="ARBA00008799"/>
    </source>
</evidence>
<keyword evidence="9" id="KW-1185">Reference proteome</keyword>
<dbReference type="GO" id="GO:0003825">
    <property type="term" value="F:alpha,alpha-trehalose-phosphate synthase (UDP-forming) activity"/>
    <property type="evidence" value="ECO:0007669"/>
    <property type="project" value="UniProtKB-EC"/>
</dbReference>
<dbReference type="Gene3D" id="3.40.50.2000">
    <property type="entry name" value="Glycogen Phosphorylase B"/>
    <property type="match status" value="1"/>
</dbReference>
<dbReference type="EMBL" id="LR590463">
    <property type="protein sequence ID" value="VTP60211.1"/>
    <property type="molecule type" value="Genomic_DNA"/>
</dbReference>
<dbReference type="PANTHER" id="PTHR10788">
    <property type="entry name" value="TREHALOSE-6-PHOSPHATE SYNTHASE"/>
    <property type="match status" value="1"/>
</dbReference>
<dbReference type="SUPFAM" id="SSF53756">
    <property type="entry name" value="UDP-Glycosyltransferase/glycogen phosphorylase"/>
    <property type="match status" value="1"/>
</dbReference>
<dbReference type="PANTHER" id="PTHR10788:SF106">
    <property type="entry name" value="BCDNA.GH08860"/>
    <property type="match status" value="1"/>
</dbReference>
<accession>A0A448S3K9</accession>
<dbReference type="EC" id="2.4.1.15" evidence="4"/>
<organism evidence="4 7">
    <name type="scientific">Serratia rubidaea</name>
    <name type="common">Serratia marinorubra</name>
    <dbReference type="NCBI Taxonomy" id="61652"/>
    <lineage>
        <taxon>Bacteria</taxon>
        <taxon>Pseudomonadati</taxon>
        <taxon>Pseudomonadota</taxon>
        <taxon>Gammaproteobacteria</taxon>
        <taxon>Enterobacterales</taxon>
        <taxon>Yersiniaceae</taxon>
        <taxon>Serratia</taxon>
    </lineage>
</organism>
<dbReference type="Proteomes" id="UP000271603">
    <property type="component" value="Chromosome"/>
</dbReference>
<dbReference type="Proteomes" id="UP000624159">
    <property type="component" value="Unassembled WGS sequence"/>
</dbReference>
<proteinExistence type="inferred from homology"/>
<dbReference type="EMBL" id="LR134155">
    <property type="protein sequence ID" value="VEA71637.1"/>
    <property type="molecule type" value="Genomic_DNA"/>
</dbReference>
<dbReference type="EMBL" id="JADULK010000004">
    <property type="protein sequence ID" value="MBH1929888.1"/>
    <property type="molecule type" value="Genomic_DNA"/>
</dbReference>
<evidence type="ECO:0000313" key="5">
    <source>
        <dbReference type="EMBL" id="VTP60211.1"/>
    </source>
</evidence>
<reference evidence="6 7" key="1">
    <citation type="submission" date="2018-12" db="EMBL/GenBank/DDBJ databases">
        <authorList>
            <consortium name="Pathogen Informatics"/>
        </authorList>
    </citation>
    <scope>NUCLEOTIDE SEQUENCE [LARGE SCALE GENOMIC DNA]</scope>
    <source>
        <strain evidence="4 7">NCTC10036</strain>
        <strain evidence="5 8">NCTC12971</strain>
        <strain evidence="3 6">NCTC9419</strain>
    </source>
</reference>
<name>A0A448S3K9_SERRU</name>
<dbReference type="GO" id="GO:0005992">
    <property type="term" value="P:trehalose biosynthetic process"/>
    <property type="evidence" value="ECO:0007669"/>
    <property type="project" value="InterPro"/>
</dbReference>
<dbReference type="STRING" id="61652.AXX16_4571"/>
<evidence type="ECO:0000313" key="3">
    <source>
        <dbReference type="EMBL" id="VEA71637.1"/>
    </source>
</evidence>
<evidence type="ECO:0000313" key="7">
    <source>
        <dbReference type="Proteomes" id="UP000281904"/>
    </source>
</evidence>
<dbReference type="KEGG" id="srz:AXX16_4571"/>
<keyword evidence="4" id="KW-0328">Glycosyltransferase</keyword>
<evidence type="ECO:0000313" key="6">
    <source>
        <dbReference type="Proteomes" id="UP000271603"/>
    </source>
</evidence>
<reference evidence="2 9" key="2">
    <citation type="submission" date="2020-11" db="EMBL/GenBank/DDBJ databases">
        <title>Enhanced detection system for hospital associated transmission using whole genome sequencing surveillance.</title>
        <authorList>
            <person name="Harrison L.H."/>
            <person name="Van Tyne D."/>
            <person name="Marsh J.W."/>
            <person name="Griffith M.P."/>
            <person name="Snyder D.J."/>
            <person name="Cooper V.S."/>
            <person name="Mustapha M."/>
        </authorList>
    </citation>
    <scope>NUCLEOTIDE SEQUENCE [LARGE SCALE GENOMIC DNA]</scope>
    <source>
        <strain evidence="2 9">SER00230</strain>
    </source>
</reference>
<evidence type="ECO:0000313" key="9">
    <source>
        <dbReference type="Proteomes" id="UP000624159"/>
    </source>
</evidence>
<sequence length="236" mass="26818">MSRLVLLSNKHCDASDIIAAVQDYALDALTDAGQGLWLGWDSNVENFADAAGRPVQVQHSNGYELVTFPFSTREFHYHYQGYYHDGLWPVFHNRPELAHFTPENYQAYRQVNRQIAAIASEYICPSDLICIDDYQLLPCGAALKEQGLLNPCGFFFALPFPAVPLLKNIPQHRELVESLLYYDLIGFRSLSDANNFHNYLANEYQVEPLPDNQYQVDGHIFSTAIFPDAQHASRLC</sequence>
<keyword evidence="4" id="KW-0808">Transferase</keyword>